<dbReference type="Proteomes" id="UP000094197">
    <property type="component" value="Chromosome 1"/>
</dbReference>
<dbReference type="Gene3D" id="3.40.309.10">
    <property type="entry name" value="Aldehyde Dehydrogenase, Chain A, domain 2"/>
    <property type="match status" value="1"/>
</dbReference>
<evidence type="ECO:0000256" key="2">
    <source>
        <dbReference type="ARBA" id="ARBA00012884"/>
    </source>
</evidence>
<dbReference type="GO" id="GO:0003842">
    <property type="term" value="F:L-glutamate gamma-semialdehyde dehydrogenase activity"/>
    <property type="evidence" value="ECO:0007669"/>
    <property type="project" value="UniProtKB-EC"/>
</dbReference>
<dbReference type="Gene3D" id="3.40.605.10">
    <property type="entry name" value="Aldehyde Dehydrogenase, Chain A, domain 1"/>
    <property type="match status" value="1"/>
</dbReference>
<organism evidence="7 8">
    <name type="scientific">Leptospira tipperaryensis</name>
    <dbReference type="NCBI Taxonomy" id="2564040"/>
    <lineage>
        <taxon>Bacteria</taxon>
        <taxon>Pseudomonadati</taxon>
        <taxon>Spirochaetota</taxon>
        <taxon>Spirochaetia</taxon>
        <taxon>Leptospirales</taxon>
        <taxon>Leptospiraceae</taxon>
        <taxon>Leptospira</taxon>
    </lineage>
</organism>
<comment type="catalytic activity">
    <reaction evidence="5">
        <text>L-glutamate 5-semialdehyde + NAD(+) + H2O = L-glutamate + NADH + 2 H(+)</text>
        <dbReference type="Rhea" id="RHEA:30235"/>
        <dbReference type="ChEBI" id="CHEBI:15377"/>
        <dbReference type="ChEBI" id="CHEBI:15378"/>
        <dbReference type="ChEBI" id="CHEBI:29985"/>
        <dbReference type="ChEBI" id="CHEBI:57540"/>
        <dbReference type="ChEBI" id="CHEBI:57945"/>
        <dbReference type="ChEBI" id="CHEBI:58066"/>
        <dbReference type="EC" id="1.2.1.88"/>
    </reaction>
</comment>
<dbReference type="OrthoDB" id="9762913at2"/>
<dbReference type="InterPro" id="IPR016162">
    <property type="entry name" value="Ald_DH_N"/>
</dbReference>
<dbReference type="SUPFAM" id="SSF53720">
    <property type="entry name" value="ALDH-like"/>
    <property type="match status" value="1"/>
</dbReference>
<dbReference type="RefSeq" id="WP_069606349.1">
    <property type="nucleotide sequence ID" value="NZ_CP015217.1"/>
</dbReference>
<evidence type="ECO:0000256" key="1">
    <source>
        <dbReference type="ARBA" id="ARBA00004786"/>
    </source>
</evidence>
<dbReference type="PROSITE" id="PS00070">
    <property type="entry name" value="ALDEHYDE_DEHYDR_CYS"/>
    <property type="match status" value="1"/>
</dbReference>
<keyword evidence="8" id="KW-1185">Reference proteome</keyword>
<evidence type="ECO:0000256" key="3">
    <source>
        <dbReference type="ARBA" id="ARBA00023002"/>
    </source>
</evidence>
<dbReference type="InterPro" id="IPR016163">
    <property type="entry name" value="Ald_DH_C"/>
</dbReference>
<proteinExistence type="predicted"/>
<comment type="pathway">
    <text evidence="1">Amino-acid degradation; L-proline degradation into L-glutamate; L-glutamate from L-proline: step 2/2.</text>
</comment>
<keyword evidence="3" id="KW-0560">Oxidoreductase</keyword>
<dbReference type="FunFam" id="3.40.309.10:FF:000005">
    <property type="entry name" value="1-pyrroline-5-carboxylate dehydrogenase 1"/>
    <property type="match status" value="1"/>
</dbReference>
<accession>A0A1D7UU12</accession>
<evidence type="ECO:0000313" key="8">
    <source>
        <dbReference type="Proteomes" id="UP000094197"/>
    </source>
</evidence>
<dbReference type="PANTHER" id="PTHR42862">
    <property type="entry name" value="DELTA-1-PYRROLINE-5-CARBOXYLATE DEHYDROGENASE 1, ISOFORM A-RELATED"/>
    <property type="match status" value="1"/>
</dbReference>
<dbReference type="AlphaFoldDB" id="A0A1D7UU12"/>
<keyword evidence="4" id="KW-0520">NAD</keyword>
<name>A0A1D7UU12_9LEPT</name>
<dbReference type="Pfam" id="PF00171">
    <property type="entry name" value="Aldedh"/>
    <property type="match status" value="1"/>
</dbReference>
<dbReference type="PANTHER" id="PTHR42862:SF1">
    <property type="entry name" value="DELTA-1-PYRROLINE-5-CARBOXYLATE DEHYDROGENASE 2, ISOFORM A-RELATED"/>
    <property type="match status" value="1"/>
</dbReference>
<sequence>MQIFYNEPIRDFSKEENRKWISPAIQKIRNRFPIFVPAIVSGEEIKNLSKEKHTNPANKEEITTEYSLSNSSALEKAIRSSKKYFSNWSKLDPKERISILCKTGNLISENKDELCALILLETGKNIPEAEADIIEAVDFCRYYASEYEKIFKGQRIDLPGEENLYSYKPKGIVGVIAPWNFPAAILTGMCAGPLVCGNAVLLKPAEQSSAIGLYLYRLFLKAGVPNEVFHFLPGKGEEIGAEIVRHPEVAVINFTGSREVGVSILKECGNIGPDAKRIKRALCEMGGKNPIIVDGDADLDLAVEGALHSAFGFQGQKCSALSKLIILDSCYKMFQSRFVEAVSSLKIDSPEILSAKIGPVINEESKQRLEKVLGDHKNKILFQAKISEDLKNKGHYVPPTIFEEDDWNGDLARKEFFGPFVTFFRVKKFEEAIERANDSDYALTAGLYSRNPEHIEKAKRKIEAGNFYINRAITGAVVERQPFGGFKLSGVGAKAGGPDYLKSFLEPVTITENTMRRGFTADLIQ</sequence>
<dbReference type="InterPro" id="IPR016161">
    <property type="entry name" value="Ald_DH/histidinol_DH"/>
</dbReference>
<reference evidence="7 8" key="1">
    <citation type="submission" date="2016-04" db="EMBL/GenBank/DDBJ databases">
        <title>Complete genome seqeunce of Leptospira alstonii serovar Room22.</title>
        <authorList>
            <person name="Nally J.E."/>
            <person name="Bayles D.O."/>
            <person name="Hurley D."/>
            <person name="Fanning S."/>
            <person name="McMahon B.J."/>
            <person name="Arent Z."/>
        </authorList>
    </citation>
    <scope>NUCLEOTIDE SEQUENCE [LARGE SCALE GENOMIC DNA]</scope>
    <source>
        <strain evidence="7 8">GWTS #1</strain>
    </source>
</reference>
<evidence type="ECO:0000259" key="6">
    <source>
        <dbReference type="Pfam" id="PF00171"/>
    </source>
</evidence>
<dbReference type="KEGG" id="laj:A0128_04075"/>
<feature type="domain" description="Aldehyde dehydrogenase" evidence="6">
    <location>
        <begin position="51"/>
        <end position="509"/>
    </location>
</feature>
<dbReference type="GO" id="GO:0009898">
    <property type="term" value="C:cytoplasmic side of plasma membrane"/>
    <property type="evidence" value="ECO:0007669"/>
    <property type="project" value="TreeGrafter"/>
</dbReference>
<dbReference type="GO" id="GO:0004657">
    <property type="term" value="F:proline dehydrogenase activity"/>
    <property type="evidence" value="ECO:0007669"/>
    <property type="project" value="UniProtKB-ARBA"/>
</dbReference>
<dbReference type="InterPro" id="IPR016160">
    <property type="entry name" value="Ald_DH_CS_CYS"/>
</dbReference>
<dbReference type="EC" id="1.2.1.88" evidence="2"/>
<evidence type="ECO:0000313" key="7">
    <source>
        <dbReference type="EMBL" id="AOP33107.1"/>
    </source>
</evidence>
<dbReference type="GO" id="GO:0010133">
    <property type="term" value="P:L-proline catabolic process to L-glutamate"/>
    <property type="evidence" value="ECO:0007669"/>
    <property type="project" value="TreeGrafter"/>
</dbReference>
<protein>
    <recommendedName>
        <fullName evidence="2">L-glutamate gamma-semialdehyde dehydrogenase</fullName>
        <ecNumber evidence="2">1.2.1.88</ecNumber>
    </recommendedName>
</protein>
<gene>
    <name evidence="7" type="ORF">A0128_04075</name>
</gene>
<dbReference type="InterPro" id="IPR015590">
    <property type="entry name" value="Aldehyde_DH_dom"/>
</dbReference>
<evidence type="ECO:0000256" key="5">
    <source>
        <dbReference type="ARBA" id="ARBA00048142"/>
    </source>
</evidence>
<dbReference type="InterPro" id="IPR050485">
    <property type="entry name" value="Proline_metab_enzyme"/>
</dbReference>
<evidence type="ECO:0000256" key="4">
    <source>
        <dbReference type="ARBA" id="ARBA00023027"/>
    </source>
</evidence>
<dbReference type="EMBL" id="CP015217">
    <property type="protein sequence ID" value="AOP33107.1"/>
    <property type="molecule type" value="Genomic_DNA"/>
</dbReference>